<organism evidence="19 20">
    <name type="scientific">Rhinolophus ferrumequinum</name>
    <name type="common">Greater horseshoe bat</name>
    <dbReference type="NCBI Taxonomy" id="59479"/>
    <lineage>
        <taxon>Eukaryota</taxon>
        <taxon>Metazoa</taxon>
        <taxon>Chordata</taxon>
        <taxon>Craniata</taxon>
        <taxon>Vertebrata</taxon>
        <taxon>Euteleostomi</taxon>
        <taxon>Mammalia</taxon>
        <taxon>Eutheria</taxon>
        <taxon>Laurasiatheria</taxon>
        <taxon>Chiroptera</taxon>
        <taxon>Yinpterochiroptera</taxon>
        <taxon>Rhinolophoidea</taxon>
        <taxon>Rhinolophidae</taxon>
        <taxon>Rhinolophinae</taxon>
        <taxon>Rhinolophus</taxon>
    </lineage>
</organism>
<dbReference type="InterPro" id="IPR003308">
    <property type="entry name" value="Integrase_Zn-bd_dom_N"/>
</dbReference>
<reference evidence="19 20" key="1">
    <citation type="journal article" date="2015" name="Annu Rev Anim Biosci">
        <title>The Genome 10K Project: a way forward.</title>
        <authorList>
            <person name="Koepfli K.P."/>
            <person name="Paten B."/>
            <person name="O'Brien S.J."/>
            <person name="Koepfli K.P."/>
            <person name="Paten B."/>
            <person name="Antunes A."/>
            <person name="Belov K."/>
            <person name="Bustamante C."/>
            <person name="Castoe T.A."/>
            <person name="Clawson H."/>
            <person name="Crawford A.J."/>
            <person name="Diekhans M."/>
            <person name="Distel D."/>
            <person name="Durbin R."/>
            <person name="Earl D."/>
            <person name="Fujita M.K."/>
            <person name="Gamble T."/>
            <person name="Georges A."/>
            <person name="Gemmell N."/>
            <person name="Gilbert M.T."/>
            <person name="Graves J.M."/>
            <person name="Green R.E."/>
            <person name="Hickey G."/>
            <person name="Jarvis E.D."/>
            <person name="Johnson W."/>
            <person name="Komissarov A."/>
            <person name="Korf I."/>
            <person name="Kuhn R."/>
            <person name="Larkin D.M."/>
            <person name="Lewin H."/>
            <person name="Lopez J.V."/>
            <person name="Ma J."/>
            <person name="Marques-Bonet T."/>
            <person name="Miller W."/>
            <person name="Murphy R."/>
            <person name="Pevzner P."/>
            <person name="Shapiro B."/>
            <person name="Steiner C."/>
            <person name="Tamazian G."/>
            <person name="Venkatesh B."/>
            <person name="Wang J."/>
            <person name="Wayne R."/>
            <person name="Wiley E."/>
            <person name="Yang H."/>
            <person name="Zhang G."/>
            <person name="Haussler D."/>
            <person name="Ryder O."/>
            <person name="O'Brien S.J."/>
        </authorList>
    </citation>
    <scope>NUCLEOTIDE SEQUENCE</scope>
</reference>
<keyword evidence="12" id="KW-0511">Multifunctional enzyme</keyword>
<dbReference type="PROSITE" id="PS50876">
    <property type="entry name" value="ZF_INTEGRASE"/>
    <property type="match status" value="1"/>
</dbReference>
<evidence type="ECO:0000259" key="15">
    <source>
        <dbReference type="PROSITE" id="PS50876"/>
    </source>
</evidence>
<dbReference type="GO" id="GO:0015074">
    <property type="term" value="P:DNA integration"/>
    <property type="evidence" value="ECO:0007669"/>
    <property type="project" value="UniProtKB-KW"/>
</dbReference>
<feature type="domain" description="RNase H type-1" evidence="16">
    <location>
        <begin position="194"/>
        <end position="325"/>
    </location>
</feature>
<dbReference type="SUPFAM" id="SSF56672">
    <property type="entry name" value="DNA/RNA polymerases"/>
    <property type="match status" value="1"/>
</dbReference>
<keyword evidence="3" id="KW-0548">Nucleotidyltransferase</keyword>
<keyword evidence="6" id="KW-0255">Endonuclease</keyword>
<evidence type="ECO:0000256" key="14">
    <source>
        <dbReference type="PROSITE-ProRule" id="PRU00506"/>
    </source>
</evidence>
<name>A0A671DM10_RHIFE</name>
<evidence type="ECO:0000259" key="16">
    <source>
        <dbReference type="PROSITE" id="PS50879"/>
    </source>
</evidence>
<sequence>MIYRNCWETLIGYVPLWESRHALSNLFGLLRGPSQLDSPRVLTPQACQELELVEKKIQEAQIQRIDPSQPLQILVFPTPHSPTAVIIQQNDLVEWMFLPNNFVKSLPTYLELISELISRARTRVLHLNGIEADKIIVPFKKQQINHLNTHSEVWQITVCGYFGIIDNHYPKHKLFQFLLKTSWILPKKVSFIPISQGKTVFTDGSSNGKAAIVSEVNQQVIQTNCTSAQRAELVAVLTALREHHEPLNIVSDSAYVVHTVQNIETALLSYNPNPSLRFLFDQLQQIVRNRQHPFFITHIRAHTPLPGPLTRGNALADSLVANVLVTEATKFHSLTHINAARLQARFPITCKQAKHIVQTCPTCQILNAPQECPEGVNPRGLAPNEIWQMDVTHVPSFGKLSFVHVSIDTGSGFITASAQTGENANQACRHLLICFSVMGLPKAIKTDNGPAYTSNKFTKFCEQWNINHTTGIAYNPKGQAIVERANRTLKKQLQKQKGGDKEPPQVQLAKATFTLNFLNFSCSSNSTEPHLGHTAAERHFNNLHSSKSLEDVPIWWKDIQTNQWQLGTLLTWGGGYACSSPGAQQRPLWVPSRCIKPYHGALPRPNRSRSWWQT</sequence>
<keyword evidence="4" id="KW-0540">Nuclease</keyword>
<dbReference type="InterPro" id="IPR036862">
    <property type="entry name" value="Integrase_C_dom_sf_retrovir"/>
</dbReference>
<evidence type="ECO:0000313" key="20">
    <source>
        <dbReference type="Proteomes" id="UP000472240"/>
    </source>
</evidence>
<feature type="domain" description="Integrase-type" evidence="18">
    <location>
        <begin position="552"/>
        <end position="600"/>
    </location>
</feature>
<proteinExistence type="predicted"/>
<dbReference type="Gene3D" id="1.10.10.200">
    <property type="match status" value="1"/>
</dbReference>
<keyword evidence="5" id="KW-0479">Metal-binding</keyword>
<reference evidence="19" key="4">
    <citation type="submission" date="2025-08" db="UniProtKB">
        <authorList>
            <consortium name="Ensembl"/>
        </authorList>
    </citation>
    <scope>IDENTIFICATION</scope>
</reference>
<dbReference type="FunCoup" id="A0A671DM10">
    <property type="interactions" value="1"/>
</dbReference>
<dbReference type="InterPro" id="IPR017856">
    <property type="entry name" value="Integrase-like_N"/>
</dbReference>
<dbReference type="Ensembl" id="ENSRFET00010001999.1">
    <property type="protein sequence ID" value="ENSRFEP00010001803.1"/>
    <property type="gene ID" value="ENSRFEG00010001342.1"/>
</dbReference>
<evidence type="ECO:0000256" key="6">
    <source>
        <dbReference type="ARBA" id="ARBA00022759"/>
    </source>
</evidence>
<dbReference type="Gene3D" id="3.30.420.10">
    <property type="entry name" value="Ribonuclease H-like superfamily/Ribonuclease H"/>
    <property type="match status" value="2"/>
</dbReference>
<reference evidence="19 20" key="2">
    <citation type="journal article" date="2018" name="Annu Rev Anim Biosci">
        <title>Bat Biology, Genomes, and the Bat1K Project: To Generate Chromosome-Level Genomes for All Living Bat Species.</title>
        <authorList>
            <person name="Teeling E.C."/>
            <person name="Vernes S.C."/>
            <person name="Davalos L.M."/>
            <person name="Ray D.A."/>
            <person name="Gilbert M.T.P."/>
            <person name="Myers E."/>
        </authorList>
    </citation>
    <scope>NUCLEOTIDE SEQUENCE</scope>
</reference>
<reference evidence="19" key="5">
    <citation type="submission" date="2025-09" db="UniProtKB">
        <authorList>
            <consortium name="Ensembl"/>
        </authorList>
    </citation>
    <scope>IDENTIFICATION</scope>
</reference>
<dbReference type="GO" id="GO:0003677">
    <property type="term" value="F:DNA binding"/>
    <property type="evidence" value="ECO:0007669"/>
    <property type="project" value="UniProtKB-KW"/>
</dbReference>
<evidence type="ECO:0000256" key="13">
    <source>
        <dbReference type="PROSITE-ProRule" id="PRU00450"/>
    </source>
</evidence>
<dbReference type="PANTHER" id="PTHR41694">
    <property type="entry name" value="ENDOGENOUS RETROVIRUS GROUP K MEMBER POL PROTEIN"/>
    <property type="match status" value="1"/>
</dbReference>
<dbReference type="InterPro" id="IPR001037">
    <property type="entry name" value="Integrase_C_retrovir"/>
</dbReference>
<protein>
    <recommendedName>
        <fullName evidence="1">RNA-directed DNA polymerase</fullName>
        <ecNumber evidence="1">2.7.7.49</ecNumber>
    </recommendedName>
</protein>
<feature type="DNA-binding region" description="Integrase-type" evidence="14">
    <location>
        <begin position="552"/>
        <end position="600"/>
    </location>
</feature>
<dbReference type="InterPro" id="IPR001584">
    <property type="entry name" value="Integrase_cat-core"/>
</dbReference>
<evidence type="ECO:0000256" key="12">
    <source>
        <dbReference type="ARBA" id="ARBA00023268"/>
    </source>
</evidence>
<evidence type="ECO:0000259" key="17">
    <source>
        <dbReference type="PROSITE" id="PS50994"/>
    </source>
</evidence>
<evidence type="ECO:0000256" key="7">
    <source>
        <dbReference type="ARBA" id="ARBA00022801"/>
    </source>
</evidence>
<keyword evidence="2" id="KW-0808">Transferase</keyword>
<dbReference type="Pfam" id="PF00075">
    <property type="entry name" value="RNase_H"/>
    <property type="match status" value="1"/>
</dbReference>
<dbReference type="SUPFAM" id="SSF50122">
    <property type="entry name" value="DNA-binding domain of retroviral integrase"/>
    <property type="match status" value="1"/>
</dbReference>
<dbReference type="PROSITE" id="PS51027">
    <property type="entry name" value="INTEGRASE_DBD"/>
    <property type="match status" value="1"/>
</dbReference>
<dbReference type="InterPro" id="IPR036397">
    <property type="entry name" value="RNaseH_sf"/>
</dbReference>
<keyword evidence="7" id="KW-0378">Hydrolase</keyword>
<evidence type="ECO:0000256" key="8">
    <source>
        <dbReference type="ARBA" id="ARBA00022833"/>
    </source>
</evidence>
<dbReference type="Proteomes" id="UP000472240">
    <property type="component" value="Chromosome 1"/>
</dbReference>
<evidence type="ECO:0000256" key="10">
    <source>
        <dbReference type="ARBA" id="ARBA00022918"/>
    </source>
</evidence>
<dbReference type="CDD" id="cd09273">
    <property type="entry name" value="RNase_HI_RT_Bel"/>
    <property type="match status" value="1"/>
</dbReference>
<keyword evidence="13" id="KW-0863">Zinc-finger</keyword>
<keyword evidence="11" id="KW-0238">DNA-binding</keyword>
<dbReference type="PROSITE" id="PS50879">
    <property type="entry name" value="RNASE_H_1"/>
    <property type="match status" value="1"/>
</dbReference>
<feature type="domain" description="Integrase catalytic" evidence="17">
    <location>
        <begin position="379"/>
        <end position="543"/>
    </location>
</feature>
<reference evidence="20" key="3">
    <citation type="submission" date="2018-12" db="EMBL/GenBank/DDBJ databases">
        <title>G10K-VGP greater horseshoe bat female genome, primary haplotype.</title>
        <authorList>
            <person name="Teeling E."/>
            <person name="Myers G."/>
            <person name="Vernes S."/>
            <person name="Pippel M."/>
            <person name="Winkler S."/>
            <person name="Fedrigo O."/>
            <person name="Rhie A."/>
            <person name="Koren S."/>
            <person name="Phillippy A."/>
            <person name="Lewin H."/>
            <person name="Damas J."/>
            <person name="Howe K."/>
            <person name="Mountcastle J."/>
            <person name="Jarvis E.D."/>
        </authorList>
    </citation>
    <scope>NUCLEOTIDE SEQUENCE [LARGE SCALE GENOMIC DNA]</scope>
</reference>
<keyword evidence="8" id="KW-0862">Zinc</keyword>
<dbReference type="AlphaFoldDB" id="A0A671DM10"/>
<feature type="domain" description="Integrase-type" evidence="15">
    <location>
        <begin position="323"/>
        <end position="364"/>
    </location>
</feature>
<dbReference type="PANTHER" id="PTHR41694:SF4">
    <property type="entry name" value="ENDOGENOUS RETROVIRUS GROUP K MEMBER 10 POL PROTEIN-RELATED"/>
    <property type="match status" value="1"/>
</dbReference>
<evidence type="ECO:0000313" key="19">
    <source>
        <dbReference type="Ensembl" id="ENSRFEP00010001803.1"/>
    </source>
</evidence>
<dbReference type="OMA" id="NIAEHEV"/>
<evidence type="ECO:0000256" key="1">
    <source>
        <dbReference type="ARBA" id="ARBA00012493"/>
    </source>
</evidence>
<dbReference type="Gene3D" id="3.30.70.270">
    <property type="match status" value="1"/>
</dbReference>
<evidence type="ECO:0000256" key="2">
    <source>
        <dbReference type="ARBA" id="ARBA00022679"/>
    </source>
</evidence>
<keyword evidence="9" id="KW-0229">DNA integration</keyword>
<keyword evidence="20" id="KW-1185">Reference proteome</keyword>
<dbReference type="InterPro" id="IPR012337">
    <property type="entry name" value="RNaseH-like_sf"/>
</dbReference>
<dbReference type="InParanoid" id="A0A671DM10"/>
<dbReference type="GO" id="GO:0008270">
    <property type="term" value="F:zinc ion binding"/>
    <property type="evidence" value="ECO:0007669"/>
    <property type="project" value="UniProtKB-KW"/>
</dbReference>
<accession>A0A671DM10</accession>
<dbReference type="GO" id="GO:0003964">
    <property type="term" value="F:RNA-directed DNA polymerase activity"/>
    <property type="evidence" value="ECO:0007669"/>
    <property type="project" value="UniProtKB-KW"/>
</dbReference>
<dbReference type="Pfam" id="PF00665">
    <property type="entry name" value="rve"/>
    <property type="match status" value="1"/>
</dbReference>
<dbReference type="GO" id="GO:0004523">
    <property type="term" value="F:RNA-DNA hybrid ribonuclease activity"/>
    <property type="evidence" value="ECO:0007669"/>
    <property type="project" value="InterPro"/>
</dbReference>
<dbReference type="GO" id="GO:0035613">
    <property type="term" value="F:RNA stem-loop binding"/>
    <property type="evidence" value="ECO:0007669"/>
    <property type="project" value="TreeGrafter"/>
</dbReference>
<dbReference type="SUPFAM" id="SSF53098">
    <property type="entry name" value="Ribonuclease H-like"/>
    <property type="match status" value="2"/>
</dbReference>
<dbReference type="PROSITE" id="PS50994">
    <property type="entry name" value="INTEGRASE"/>
    <property type="match status" value="1"/>
</dbReference>
<dbReference type="Pfam" id="PF00552">
    <property type="entry name" value="IN_DBD_C"/>
    <property type="match status" value="1"/>
</dbReference>
<keyword evidence="10" id="KW-0695">RNA-directed DNA polymerase</keyword>
<evidence type="ECO:0000256" key="3">
    <source>
        <dbReference type="ARBA" id="ARBA00022695"/>
    </source>
</evidence>
<evidence type="ECO:0000256" key="5">
    <source>
        <dbReference type="ARBA" id="ARBA00022723"/>
    </source>
</evidence>
<dbReference type="SUPFAM" id="SSF46919">
    <property type="entry name" value="N-terminal Zn binding domain of HIV integrase"/>
    <property type="match status" value="1"/>
</dbReference>
<dbReference type="InterPro" id="IPR002156">
    <property type="entry name" value="RNaseH_domain"/>
</dbReference>
<dbReference type="EC" id="2.7.7.49" evidence="1"/>
<evidence type="ECO:0000259" key="18">
    <source>
        <dbReference type="PROSITE" id="PS51027"/>
    </source>
</evidence>
<dbReference type="Gene3D" id="2.30.30.10">
    <property type="entry name" value="Integrase, C-terminal domain superfamily, retroviral"/>
    <property type="match status" value="1"/>
</dbReference>
<dbReference type="Pfam" id="PF02022">
    <property type="entry name" value="Integrase_Zn"/>
    <property type="match status" value="1"/>
</dbReference>
<evidence type="ECO:0000256" key="11">
    <source>
        <dbReference type="ARBA" id="ARBA00023125"/>
    </source>
</evidence>
<dbReference type="InterPro" id="IPR043502">
    <property type="entry name" value="DNA/RNA_pol_sf"/>
</dbReference>
<dbReference type="GeneTree" id="ENSGT00940000165826"/>
<evidence type="ECO:0000256" key="9">
    <source>
        <dbReference type="ARBA" id="ARBA00022908"/>
    </source>
</evidence>
<dbReference type="InterPro" id="IPR043128">
    <property type="entry name" value="Rev_trsase/Diguanyl_cyclase"/>
</dbReference>
<evidence type="ECO:0000256" key="4">
    <source>
        <dbReference type="ARBA" id="ARBA00022722"/>
    </source>
</evidence>